<name>A0ABT4W7J8_9FLAO</name>
<dbReference type="PROSITE" id="PS50093">
    <property type="entry name" value="PKD"/>
    <property type="match status" value="1"/>
</dbReference>
<dbReference type="InterPro" id="IPR013783">
    <property type="entry name" value="Ig-like_fold"/>
</dbReference>
<protein>
    <submittedName>
        <fullName evidence="2">T9SS type B sorting domain-containing protein</fullName>
    </submittedName>
</protein>
<dbReference type="InterPro" id="IPR000601">
    <property type="entry name" value="PKD_dom"/>
</dbReference>
<dbReference type="InterPro" id="IPR026341">
    <property type="entry name" value="T9SS_type_B"/>
</dbReference>
<comment type="caution">
    <text evidence="2">The sequence shown here is derived from an EMBL/GenBank/DDBJ whole genome shotgun (WGS) entry which is preliminary data.</text>
</comment>
<evidence type="ECO:0000259" key="1">
    <source>
        <dbReference type="PROSITE" id="PS50093"/>
    </source>
</evidence>
<accession>A0ABT4W7J8</accession>
<sequence>MNLYSQTTLTHNIGNAVIQNSMYSCSWGGICWARKFVLSDFGIKSNQNFIINTGEVGLFYSVNWDTNLQFNIYAIDSNFPSSFSESNLIGSSQIVKLPMSSNNTQIITVNFENPIIVPAGTQEILVEVFQLHSTNSEAHAFVAGTAEDNDFSWFRSKKGGCPPYNEYKTTLSLNRPDAKFYITVNGEAIDDTPFTITVNKDCNGLQKQFSLVNSLDIKSVVWNFGDINSNTENTSTLINPTHTFSSADQYEVTATFTDMLGQIYNRTKIINVKSSPIANKVTTLSACENTYPSGTASFNTSDIQSELLGNQTGMTVSYFDANGNPFQSPLPNPLQSKTAIINARVAQADNLNCYSETTFNLIVNPLKIPITSSLQSFCNPINVDLDDISITGQNIKWYNSATSGILLPNTTALQNDVTYYASQTIKGCESERVPVTTKIHNTLPPTADTNQPFCSAQNATVANIQVTGNSTKWYDALTNGLLLQETTNLEDGKTYYASQTINNCESPRLGVTVSIVNTPSPPTGNANQQFCKSENATLNDIQIIGQNTKWYDTDFSAASLPNTTLLEDNRTYYASQTIGCEGDRTPFLIRVYDTPMPGGSANKQFCIDEIATLENINLTGTAIKWYDSPTNGNILSETTLLQNGIYYGTQTLNNCESKRLAVTVKIQDTQNPIADSPQTFCIQKNASIKSINITGQNIKWYQSTSSNITLSEAVTLENGITYYALQTINNCESNRIPVTITILEATQGDCINFVDELPFPKFFTPNNDGYNDTWTIDFAYLKPNTGIKIFNRYGKFIKELSTNTSWDGNYLGSQEPASDYWFTATRLNGKEYRGHFSLKR</sequence>
<proteinExistence type="predicted"/>
<dbReference type="InterPro" id="IPR022409">
    <property type="entry name" value="PKD/Chitinase_dom"/>
</dbReference>
<keyword evidence="3" id="KW-1185">Reference proteome</keyword>
<dbReference type="InterPro" id="IPR044023">
    <property type="entry name" value="Ig_7"/>
</dbReference>
<organism evidence="2 3">
    <name type="scientific">Flavobacterium azizsancarii</name>
    <dbReference type="NCBI Taxonomy" id="2961580"/>
    <lineage>
        <taxon>Bacteria</taxon>
        <taxon>Pseudomonadati</taxon>
        <taxon>Bacteroidota</taxon>
        <taxon>Flavobacteriia</taxon>
        <taxon>Flavobacteriales</taxon>
        <taxon>Flavobacteriaceae</taxon>
        <taxon>Flavobacterium</taxon>
    </lineage>
</organism>
<dbReference type="SMART" id="SM00089">
    <property type="entry name" value="PKD"/>
    <property type="match status" value="1"/>
</dbReference>
<dbReference type="Gene3D" id="2.60.40.10">
    <property type="entry name" value="Immunoglobulins"/>
    <property type="match status" value="1"/>
</dbReference>
<dbReference type="Pfam" id="PF00801">
    <property type="entry name" value="PKD"/>
    <property type="match status" value="1"/>
</dbReference>
<evidence type="ECO:0000313" key="3">
    <source>
        <dbReference type="Proteomes" id="UP001212170"/>
    </source>
</evidence>
<reference evidence="2 3" key="1">
    <citation type="journal article" date="2023" name="Chemosphere">
        <title>Whole genome analysis of Flavobacterium aziz-sancarii sp. nov., isolated from Ardley Island (Antarctica), revealed a rich resistome and bioremediation potential.</title>
        <authorList>
            <person name="Otur C."/>
            <person name="Okay S."/>
            <person name="Kurt-Kizildogan A."/>
        </authorList>
    </citation>
    <scope>NUCLEOTIDE SEQUENCE [LARGE SCALE GENOMIC DNA]</scope>
    <source>
        <strain evidence="2 3">AC</strain>
    </source>
</reference>
<feature type="domain" description="PKD" evidence="1">
    <location>
        <begin position="222"/>
        <end position="272"/>
    </location>
</feature>
<dbReference type="Pfam" id="PF19081">
    <property type="entry name" value="Ig_7"/>
    <property type="match status" value="3"/>
</dbReference>
<dbReference type="CDD" id="cd00146">
    <property type="entry name" value="PKD"/>
    <property type="match status" value="1"/>
</dbReference>
<dbReference type="InterPro" id="IPR035986">
    <property type="entry name" value="PKD_dom_sf"/>
</dbReference>
<gene>
    <name evidence="2" type="ORF">NJT12_02690</name>
</gene>
<dbReference type="SUPFAM" id="SSF49299">
    <property type="entry name" value="PKD domain"/>
    <property type="match status" value="1"/>
</dbReference>
<dbReference type="Proteomes" id="UP001212170">
    <property type="component" value="Unassembled WGS sequence"/>
</dbReference>
<dbReference type="EMBL" id="JAMZNK010000003">
    <property type="protein sequence ID" value="MDA6068518.1"/>
    <property type="molecule type" value="Genomic_DNA"/>
</dbReference>
<evidence type="ECO:0000313" key="2">
    <source>
        <dbReference type="EMBL" id="MDA6068518.1"/>
    </source>
</evidence>
<dbReference type="Pfam" id="PF13585">
    <property type="entry name" value="CHU_C"/>
    <property type="match status" value="1"/>
</dbReference>
<dbReference type="NCBIfam" id="TIGR04131">
    <property type="entry name" value="Bac_Flav_CTERM"/>
    <property type="match status" value="1"/>
</dbReference>